<evidence type="ECO:0000313" key="2">
    <source>
        <dbReference type="Proteomes" id="UP000682892"/>
    </source>
</evidence>
<name>Q16WU3_AEDAE</name>
<dbReference type="AlphaFoldDB" id="Q16WU3"/>
<evidence type="ECO:0000313" key="1">
    <source>
        <dbReference type="EMBL" id="EAT39068.1"/>
    </source>
</evidence>
<dbReference type="EMBL" id="CH477554">
    <property type="protein sequence ID" value="EAT39068.1"/>
    <property type="molecule type" value="Genomic_DNA"/>
</dbReference>
<dbReference type="PaxDb" id="7159-AAEL009095-PA"/>
<proteinExistence type="predicted"/>
<dbReference type="HOGENOM" id="CLU_3034164_0_0_1"/>
<dbReference type="Proteomes" id="UP000682892">
    <property type="component" value="Unassembled WGS sequence"/>
</dbReference>
<protein>
    <submittedName>
        <fullName evidence="1">AAEL009095-PA</fullName>
    </submittedName>
</protein>
<sequence>MKPAIPKEVWWLISIICPWIDLGISGDARKRDPASRLSAIPIDLQQLARCNDVSF</sequence>
<reference evidence="1" key="1">
    <citation type="submission" date="2005-10" db="EMBL/GenBank/DDBJ databases">
        <authorList>
            <person name="Loftus B.J."/>
            <person name="Nene V.M."/>
            <person name="Hannick L.I."/>
            <person name="Bidwell S."/>
            <person name="Haas B."/>
            <person name="Amedeo P."/>
            <person name="Orvis J."/>
            <person name="Wortman J.R."/>
            <person name="White O.R."/>
            <person name="Salzberg S."/>
            <person name="Shumway M."/>
            <person name="Koo H."/>
            <person name="Zhao Y."/>
            <person name="Holmes M."/>
            <person name="Miller J."/>
            <person name="Schatz M."/>
            <person name="Pop M."/>
            <person name="Pai G."/>
            <person name="Utterback T."/>
            <person name="Rogers Y.-H."/>
            <person name="Kravitz S."/>
            <person name="Fraser C.M."/>
        </authorList>
    </citation>
    <scope>NUCLEOTIDE SEQUENCE</scope>
    <source>
        <strain evidence="1">Liverpool</strain>
    </source>
</reference>
<reference evidence="1" key="2">
    <citation type="journal article" date="2007" name="Science">
        <title>Genome sequence of Aedes aegypti, a major arbovirus vector.</title>
        <authorList>
            <person name="Nene V."/>
            <person name="Wortman J.R."/>
            <person name="Lawson D."/>
            <person name="Haas B."/>
            <person name="Kodira C."/>
            <person name="Tu Z.J."/>
            <person name="Loftus B."/>
            <person name="Xi Z."/>
            <person name="Megy K."/>
            <person name="Grabherr M."/>
            <person name="Ren Q."/>
            <person name="Zdobnov E.M."/>
            <person name="Lobo N.F."/>
            <person name="Campbell K.S."/>
            <person name="Brown S.E."/>
            <person name="Bonaldo M.F."/>
            <person name="Zhu J."/>
            <person name="Sinkins S.P."/>
            <person name="Hogenkamp D.G."/>
            <person name="Amedeo P."/>
            <person name="Arensburger P."/>
            <person name="Atkinson P.W."/>
            <person name="Bidwell S."/>
            <person name="Biedler J."/>
            <person name="Birney E."/>
            <person name="Bruggner R.V."/>
            <person name="Costas J."/>
            <person name="Coy M.R."/>
            <person name="Crabtree J."/>
            <person name="Crawford M."/>
            <person name="Debruyn B."/>
            <person name="Decaprio D."/>
            <person name="Eiglmeier K."/>
            <person name="Eisenstadt E."/>
            <person name="El-Dorry H."/>
            <person name="Gelbart W.M."/>
            <person name="Gomes S.L."/>
            <person name="Hammond M."/>
            <person name="Hannick L.I."/>
            <person name="Hogan J.R."/>
            <person name="Holmes M.H."/>
            <person name="Jaffe D."/>
            <person name="Johnston J.S."/>
            <person name="Kennedy R.C."/>
            <person name="Koo H."/>
            <person name="Kravitz S."/>
            <person name="Kriventseva E.V."/>
            <person name="Kulp D."/>
            <person name="Labutti K."/>
            <person name="Lee E."/>
            <person name="Li S."/>
            <person name="Lovin D.D."/>
            <person name="Mao C."/>
            <person name="Mauceli E."/>
            <person name="Menck C.F."/>
            <person name="Miller J.R."/>
            <person name="Montgomery P."/>
            <person name="Mori A."/>
            <person name="Nascimento A.L."/>
            <person name="Naveira H.F."/>
            <person name="Nusbaum C."/>
            <person name="O'leary S."/>
            <person name="Orvis J."/>
            <person name="Pertea M."/>
            <person name="Quesneville H."/>
            <person name="Reidenbach K.R."/>
            <person name="Rogers Y.H."/>
            <person name="Roth C.W."/>
            <person name="Schneider J.R."/>
            <person name="Schatz M."/>
            <person name="Shumway M."/>
            <person name="Stanke M."/>
            <person name="Stinson E.O."/>
            <person name="Tubio J.M."/>
            <person name="Vanzee J.P."/>
            <person name="Verjovski-Almeida S."/>
            <person name="Werner D."/>
            <person name="White O."/>
            <person name="Wyder S."/>
            <person name="Zeng Q."/>
            <person name="Zhao Q."/>
            <person name="Zhao Y."/>
            <person name="Hill C.A."/>
            <person name="Raikhel A.S."/>
            <person name="Soares M.B."/>
            <person name="Knudson D.L."/>
            <person name="Lee N.H."/>
            <person name="Galagan J."/>
            <person name="Salzberg S.L."/>
            <person name="Paulsen I.T."/>
            <person name="Dimopoulos G."/>
            <person name="Collins F.H."/>
            <person name="Birren B."/>
            <person name="Fraser-Liggett C.M."/>
            <person name="Severson D.W."/>
        </authorList>
    </citation>
    <scope>NUCLEOTIDE SEQUENCE [LARGE SCALE GENOMIC DNA]</scope>
    <source>
        <strain evidence="1">Liverpool</strain>
    </source>
</reference>
<organism evidence="1 2">
    <name type="scientific">Aedes aegypti</name>
    <name type="common">Yellowfever mosquito</name>
    <name type="synonym">Culex aegypti</name>
    <dbReference type="NCBI Taxonomy" id="7159"/>
    <lineage>
        <taxon>Eukaryota</taxon>
        <taxon>Metazoa</taxon>
        <taxon>Ecdysozoa</taxon>
        <taxon>Arthropoda</taxon>
        <taxon>Hexapoda</taxon>
        <taxon>Insecta</taxon>
        <taxon>Pterygota</taxon>
        <taxon>Neoptera</taxon>
        <taxon>Endopterygota</taxon>
        <taxon>Diptera</taxon>
        <taxon>Nematocera</taxon>
        <taxon>Culicoidea</taxon>
        <taxon>Culicidae</taxon>
        <taxon>Culicinae</taxon>
        <taxon>Aedini</taxon>
        <taxon>Aedes</taxon>
        <taxon>Stegomyia</taxon>
    </lineage>
</organism>
<accession>Q16WU3</accession>
<gene>
    <name evidence="1" type="ORF">AaeL_AAEL009095</name>
</gene>
<reference evidence="1" key="3">
    <citation type="submission" date="2012-09" db="EMBL/GenBank/DDBJ databases">
        <authorList>
            <consortium name="VectorBase"/>
        </authorList>
    </citation>
    <scope>NUCLEOTIDE SEQUENCE</scope>
    <source>
        <strain evidence="1">Liverpool</strain>
    </source>
</reference>